<feature type="domain" description="HAMP" evidence="1">
    <location>
        <begin position="21"/>
        <end position="65"/>
    </location>
</feature>
<dbReference type="InterPro" id="IPR003660">
    <property type="entry name" value="HAMP_dom"/>
</dbReference>
<evidence type="ECO:0000259" key="1">
    <source>
        <dbReference type="PROSITE" id="PS50885"/>
    </source>
</evidence>
<organism evidence="2 3">
    <name type="scientific">Chryseolinea lacunae</name>
    <dbReference type="NCBI Taxonomy" id="2801331"/>
    <lineage>
        <taxon>Bacteria</taxon>
        <taxon>Pseudomonadati</taxon>
        <taxon>Bacteroidota</taxon>
        <taxon>Cytophagia</taxon>
        <taxon>Cytophagales</taxon>
        <taxon>Fulvivirgaceae</taxon>
        <taxon>Chryseolinea</taxon>
    </lineage>
</organism>
<dbReference type="Proteomes" id="UP000613030">
    <property type="component" value="Unassembled WGS sequence"/>
</dbReference>
<name>A0ABS1KXR5_9BACT</name>
<dbReference type="SUPFAM" id="SSF158472">
    <property type="entry name" value="HAMP domain-like"/>
    <property type="match status" value="1"/>
</dbReference>
<reference evidence="2 3" key="1">
    <citation type="submission" date="2021-01" db="EMBL/GenBank/DDBJ databases">
        <title>Chryseolinea sp. Jin1 Genome sequencing and assembly.</title>
        <authorList>
            <person name="Kim I."/>
        </authorList>
    </citation>
    <scope>NUCLEOTIDE SEQUENCE [LARGE SCALE GENOMIC DNA]</scope>
    <source>
        <strain evidence="2 3">Jin1</strain>
    </source>
</reference>
<dbReference type="RefSeq" id="WP_202013830.1">
    <property type="nucleotide sequence ID" value="NZ_JAERRB010000009.1"/>
</dbReference>
<evidence type="ECO:0000313" key="2">
    <source>
        <dbReference type="EMBL" id="MBL0744189.1"/>
    </source>
</evidence>
<evidence type="ECO:0000313" key="3">
    <source>
        <dbReference type="Proteomes" id="UP000613030"/>
    </source>
</evidence>
<dbReference type="Pfam" id="PF00672">
    <property type="entry name" value="HAMP"/>
    <property type="match status" value="1"/>
</dbReference>
<sequence length="126" mass="14182">MKFLDVALTSGLFIAYYISSRIVKMANATAGGDYHVYINENGNSELNLLAVALNEMAKVLDENISQLKKQKDELDHFAHTVSRHEEPLRDIDNVVTWIEEDRSIGLPPKVIEYLTIIKGPLTGLRI</sequence>
<gene>
    <name evidence="2" type="ORF">JI741_23355</name>
</gene>
<accession>A0ABS1KXR5</accession>
<proteinExistence type="predicted"/>
<comment type="caution">
    <text evidence="2">The sequence shown here is derived from an EMBL/GenBank/DDBJ whole genome shotgun (WGS) entry which is preliminary data.</text>
</comment>
<dbReference type="Gene3D" id="6.10.340.10">
    <property type="match status" value="1"/>
</dbReference>
<protein>
    <recommendedName>
        <fullName evidence="1">HAMP domain-containing protein</fullName>
    </recommendedName>
</protein>
<dbReference type="CDD" id="cd06225">
    <property type="entry name" value="HAMP"/>
    <property type="match status" value="1"/>
</dbReference>
<keyword evidence="3" id="KW-1185">Reference proteome</keyword>
<dbReference type="PROSITE" id="PS50885">
    <property type="entry name" value="HAMP"/>
    <property type="match status" value="1"/>
</dbReference>
<dbReference type="EMBL" id="JAERRB010000009">
    <property type="protein sequence ID" value="MBL0744189.1"/>
    <property type="molecule type" value="Genomic_DNA"/>
</dbReference>